<dbReference type="OrthoDB" id="9148135at2"/>
<dbReference type="GO" id="GO:0003677">
    <property type="term" value="F:DNA binding"/>
    <property type="evidence" value="ECO:0007669"/>
    <property type="project" value="UniProtKB-KW"/>
</dbReference>
<dbReference type="PANTHER" id="PTHR38479">
    <property type="entry name" value="LMO0824 PROTEIN"/>
    <property type="match status" value="1"/>
</dbReference>
<name>A0A558A424_9PSEU</name>
<organism evidence="1 2">
    <name type="scientific">Amycolatopsis acidiphila</name>
    <dbReference type="NCBI Taxonomy" id="715473"/>
    <lineage>
        <taxon>Bacteria</taxon>
        <taxon>Bacillati</taxon>
        <taxon>Actinomycetota</taxon>
        <taxon>Actinomycetes</taxon>
        <taxon>Pseudonocardiales</taxon>
        <taxon>Pseudonocardiaceae</taxon>
        <taxon>Amycolatopsis</taxon>
    </lineage>
</organism>
<protein>
    <submittedName>
        <fullName evidence="1">Winged helix DNA-binding domain-containing protein</fullName>
    </submittedName>
</protein>
<dbReference type="Pfam" id="PF06224">
    <property type="entry name" value="AlkZ-like"/>
    <property type="match status" value="1"/>
</dbReference>
<keyword evidence="1" id="KW-0238">DNA-binding</keyword>
<evidence type="ECO:0000313" key="2">
    <source>
        <dbReference type="Proteomes" id="UP000318578"/>
    </source>
</evidence>
<gene>
    <name evidence="1" type="ORF">FNH06_25980</name>
</gene>
<evidence type="ECO:0000313" key="1">
    <source>
        <dbReference type="EMBL" id="TVT19005.1"/>
    </source>
</evidence>
<dbReference type="AlphaFoldDB" id="A0A558A424"/>
<dbReference type="EMBL" id="VJZA01000053">
    <property type="protein sequence ID" value="TVT19005.1"/>
    <property type="molecule type" value="Genomic_DNA"/>
</dbReference>
<keyword evidence="2" id="KW-1185">Reference proteome</keyword>
<dbReference type="Proteomes" id="UP000318578">
    <property type="component" value="Unassembled WGS sequence"/>
</dbReference>
<dbReference type="PANTHER" id="PTHR38479:SF2">
    <property type="entry name" value="WINGED HELIX DNA-BINDING DOMAIN-CONTAINING PROTEIN"/>
    <property type="match status" value="1"/>
</dbReference>
<accession>A0A558A424</accession>
<dbReference type="RefSeq" id="WP_144642529.1">
    <property type="nucleotide sequence ID" value="NZ_VJZA01000053.1"/>
</dbReference>
<comment type="caution">
    <text evidence="1">The sequence shown here is derived from an EMBL/GenBank/DDBJ whole genome shotgun (WGS) entry which is preliminary data.</text>
</comment>
<proteinExistence type="predicted"/>
<dbReference type="InterPro" id="IPR009351">
    <property type="entry name" value="AlkZ-like"/>
</dbReference>
<sequence>RAFGPAPVEDLKWWTGWTAAQVKKALAELGTAEVDLDGTPGVILPDDLDPVPEPEPAAALLPALDPTPMGWVRREWYLGAHQAPLFDRTGNIGPTVWWGGRIVGGWAQRESGEIVHRVLEDVGADALAAIEGAADRLRDWLGAVRVTPKFRTPLEKELAS</sequence>
<reference evidence="1 2" key="1">
    <citation type="submission" date="2019-07" db="EMBL/GenBank/DDBJ databases">
        <title>New species of Amycolatopsis and Streptomyces.</title>
        <authorList>
            <person name="Duangmal K."/>
            <person name="Teo W.F.A."/>
            <person name="Lipun K."/>
        </authorList>
    </citation>
    <scope>NUCLEOTIDE SEQUENCE [LARGE SCALE GENOMIC DNA]</scope>
    <source>
        <strain evidence="1 2">JCM 30562</strain>
    </source>
</reference>
<feature type="non-terminal residue" evidence="1">
    <location>
        <position position="1"/>
    </location>
</feature>